<evidence type="ECO:0000256" key="1">
    <source>
        <dbReference type="SAM" id="MobiDB-lite"/>
    </source>
</evidence>
<evidence type="ECO:0000313" key="2">
    <source>
        <dbReference type="EMBL" id="KAK9731331.1"/>
    </source>
</evidence>
<evidence type="ECO:0000313" key="3">
    <source>
        <dbReference type="Proteomes" id="UP001458880"/>
    </source>
</evidence>
<feature type="region of interest" description="Disordered" evidence="1">
    <location>
        <begin position="1"/>
        <end position="34"/>
    </location>
</feature>
<name>A0AAW1LBM4_POPJA</name>
<proteinExistence type="predicted"/>
<dbReference type="AlphaFoldDB" id="A0AAW1LBM4"/>
<protein>
    <recommendedName>
        <fullName evidence="4">Reverse transcriptase domain-containing protein</fullName>
    </recommendedName>
</protein>
<comment type="caution">
    <text evidence="2">The sequence shown here is derived from an EMBL/GenBank/DDBJ whole genome shotgun (WGS) entry which is preliminary data.</text>
</comment>
<feature type="compositionally biased region" description="Basic and acidic residues" evidence="1">
    <location>
        <begin position="16"/>
        <end position="28"/>
    </location>
</feature>
<reference evidence="2 3" key="1">
    <citation type="journal article" date="2024" name="BMC Genomics">
        <title>De novo assembly and annotation of Popillia japonica's genome with initial clues to its potential as an invasive pest.</title>
        <authorList>
            <person name="Cucini C."/>
            <person name="Boschi S."/>
            <person name="Funari R."/>
            <person name="Cardaioli E."/>
            <person name="Iannotti N."/>
            <person name="Marturano G."/>
            <person name="Paoli F."/>
            <person name="Bruttini M."/>
            <person name="Carapelli A."/>
            <person name="Frati F."/>
            <person name="Nardi F."/>
        </authorList>
    </citation>
    <scope>NUCLEOTIDE SEQUENCE [LARGE SCALE GENOMIC DNA]</scope>
    <source>
        <strain evidence="2">DMR45628</strain>
    </source>
</reference>
<dbReference type="PANTHER" id="PTHR19446">
    <property type="entry name" value="REVERSE TRANSCRIPTASES"/>
    <property type="match status" value="1"/>
</dbReference>
<dbReference type="EMBL" id="JASPKY010000134">
    <property type="protein sequence ID" value="KAK9731331.1"/>
    <property type="molecule type" value="Genomic_DNA"/>
</dbReference>
<evidence type="ECO:0008006" key="4">
    <source>
        <dbReference type="Google" id="ProtNLM"/>
    </source>
</evidence>
<accession>A0AAW1LBM4</accession>
<dbReference type="Proteomes" id="UP001458880">
    <property type="component" value="Unassembled WGS sequence"/>
</dbReference>
<keyword evidence="3" id="KW-1185">Reference proteome</keyword>
<gene>
    <name evidence="2" type="ORF">QE152_g13731</name>
</gene>
<sequence length="130" mass="14680">MGQAHSAPEANTSFHPRRDISSREEVKAKGKKASGPDGFYPEIIKAVLEDHPEKCLTAMTNVVQTGIFPKEWKIGRLVLLKKEKKVSKEHPGYRLLSILNILGKILEQLVLIRLKEKLERRGSSIGSYLY</sequence>
<organism evidence="2 3">
    <name type="scientific">Popillia japonica</name>
    <name type="common">Japanese beetle</name>
    <dbReference type="NCBI Taxonomy" id="7064"/>
    <lineage>
        <taxon>Eukaryota</taxon>
        <taxon>Metazoa</taxon>
        <taxon>Ecdysozoa</taxon>
        <taxon>Arthropoda</taxon>
        <taxon>Hexapoda</taxon>
        <taxon>Insecta</taxon>
        <taxon>Pterygota</taxon>
        <taxon>Neoptera</taxon>
        <taxon>Endopterygota</taxon>
        <taxon>Coleoptera</taxon>
        <taxon>Polyphaga</taxon>
        <taxon>Scarabaeiformia</taxon>
        <taxon>Scarabaeidae</taxon>
        <taxon>Rutelinae</taxon>
        <taxon>Popillia</taxon>
    </lineage>
</organism>